<evidence type="ECO:0000313" key="5">
    <source>
        <dbReference type="Proteomes" id="UP000462212"/>
    </source>
</evidence>
<dbReference type="OrthoDB" id="1926336at2759"/>
<dbReference type="PANTHER" id="PTHR14240">
    <property type="entry name" value="RETINITIS PIGMENTOSA GTPASE REGULATOR-INTERACTING PROTEIN"/>
    <property type="match status" value="1"/>
</dbReference>
<feature type="compositionally biased region" description="Basic and acidic residues" evidence="2">
    <location>
        <begin position="483"/>
        <end position="496"/>
    </location>
</feature>
<feature type="region of interest" description="Disordered" evidence="2">
    <location>
        <begin position="202"/>
        <end position="258"/>
    </location>
</feature>
<name>A0A8H8RMZ1_9HELO</name>
<evidence type="ECO:0000313" key="4">
    <source>
        <dbReference type="EMBL" id="TVY37963.1"/>
    </source>
</evidence>
<feature type="coiled-coil region" evidence="1">
    <location>
        <begin position="703"/>
        <end position="1049"/>
    </location>
</feature>
<evidence type="ECO:0000259" key="3">
    <source>
        <dbReference type="PROSITE" id="PS50913"/>
    </source>
</evidence>
<evidence type="ECO:0000256" key="1">
    <source>
        <dbReference type="SAM" id="Coils"/>
    </source>
</evidence>
<dbReference type="EMBL" id="QGMJ01000314">
    <property type="protein sequence ID" value="TVY37963.1"/>
    <property type="molecule type" value="Genomic_DNA"/>
</dbReference>
<feature type="compositionally biased region" description="Polar residues" evidence="2">
    <location>
        <begin position="20"/>
        <end position="35"/>
    </location>
</feature>
<sequence length="1129" mass="126496">MFQRLKQAVDTRIAEEQARAQHSTPVSTARSNSTARRTDSPSARPRKPKPKDSDGTPTRGPDPSEFETAFIIEDDSEEASRASTPVMMDEKAHLLAGSTAPLEAGGSGDGRERGSATPLVLPTEVRTKLRKLEKLESKYQGKLLRSYRVAHARAISIEPFEKALKENTPLGGISDPDALVEYLNQLNLKGDMVMDELKRVSADRDDHKKKFEESEKQASALREQLESAKSGTAGEGSVAGSTEKADTMSIDTPSASVKSPVSSVLGIFSPKQKAQELTDNKDVNEEFFSYDDELPKLQSEVKQKTIEIEDLKSKVGILEKDLAVSQESSSGLVESLEKATRELNESKDAAAAGQDNIKRMEAQAEEIRGLKDELQTAEKQLSLLEADLASQKKESAEKISTLENNIAKEKNENQKKVSTLETNFNNFKEAANQKGKAENDARKEAESLRENLDLQIKEVEKARNSGDKKIKELSESIRVLQDQIKETESHETEEPKTAVVPESSATPASGTGKKKNKKKKKGGAAAAAAAAATANAANEELVEKEADSQPPTPSLATTELQTEISKLKEEVADKDAQIAKLQTKRKTEEDLREELENMQENFINIGQEHVEAKDKIKELESEKTSLKEQIIKLEQEIETYKSQSKDSEKVGAEFKSLTSEYEDLKLKSAALQTDLGAAQQLAQSRYRDLTELRDVLQKAQPELKSLRTENANLKVTKDELASRTSELRRLEAREKDLKSDMASFKRQAADRETEMRTLNEKITQETNGRLRAEDQARVAQRDFRKSEAEKIQLAASGEKSATELAKIQEEAGKMRIRVRDLEDQVSRLTSESKGLRQEVELRGSQYNNAQGLLGSMRDQSAEMAMQLKEAKDQSESLEEELTEVQRLLSERTRDGETMRRLLADIDDRADAKVREMRERMEAAIEERDRAEDEASTNGRRRAREVDELKTKIRNFERELKIATDDRDELQQSEKEWKRRRDELEGVSDKAAQEVGDIRAAMGELRDALDGSEKQVRDAEKQRADLRRILEEANQRYEKLQRDFKALQLKSSRMDMSSRSSLDSGRGGSPVNGAAQGGKVDYVYLKTILLQFLEQKDKKRQGDLVKTVLGQLLHFDKKDQDKWIAAISAR</sequence>
<feature type="compositionally biased region" description="Basic residues" evidence="2">
    <location>
        <begin position="512"/>
        <end position="522"/>
    </location>
</feature>
<comment type="caution">
    <text evidence="4">The sequence shown here is derived from an EMBL/GenBank/DDBJ whole genome shotgun (WGS) entry which is preliminary data.</text>
</comment>
<feature type="domain" description="GRIP" evidence="3">
    <location>
        <begin position="1074"/>
        <end position="1125"/>
    </location>
</feature>
<dbReference type="PROSITE" id="PS50913">
    <property type="entry name" value="GRIP"/>
    <property type="match status" value="1"/>
</dbReference>
<feature type="region of interest" description="Disordered" evidence="2">
    <location>
        <begin position="1"/>
        <end position="83"/>
    </location>
</feature>
<dbReference type="InterPro" id="IPR031139">
    <property type="entry name" value="RPGRIP1_fam"/>
</dbReference>
<keyword evidence="1" id="KW-0175">Coiled coil</keyword>
<feature type="region of interest" description="Disordered" evidence="2">
    <location>
        <begin position="326"/>
        <end position="358"/>
    </location>
</feature>
<dbReference type="Proteomes" id="UP000462212">
    <property type="component" value="Unassembled WGS sequence"/>
</dbReference>
<protein>
    <submittedName>
        <fullName evidence="4">Golgin</fullName>
    </submittedName>
</protein>
<evidence type="ECO:0000256" key="2">
    <source>
        <dbReference type="SAM" id="MobiDB-lite"/>
    </source>
</evidence>
<feature type="compositionally biased region" description="Low complexity" evidence="2">
    <location>
        <begin position="1053"/>
        <end position="1063"/>
    </location>
</feature>
<dbReference type="InterPro" id="IPR000237">
    <property type="entry name" value="GRIP_dom"/>
</dbReference>
<keyword evidence="5" id="KW-1185">Reference proteome</keyword>
<feature type="compositionally biased region" description="Basic and acidic residues" evidence="2">
    <location>
        <begin position="435"/>
        <end position="454"/>
    </location>
</feature>
<feature type="compositionally biased region" description="Low complexity" evidence="2">
    <location>
        <begin position="523"/>
        <end position="538"/>
    </location>
</feature>
<organism evidence="4 5">
    <name type="scientific">Lachnellula subtilissima</name>
    <dbReference type="NCBI Taxonomy" id="602034"/>
    <lineage>
        <taxon>Eukaryota</taxon>
        <taxon>Fungi</taxon>
        <taxon>Dikarya</taxon>
        <taxon>Ascomycota</taxon>
        <taxon>Pezizomycotina</taxon>
        <taxon>Leotiomycetes</taxon>
        <taxon>Helotiales</taxon>
        <taxon>Lachnaceae</taxon>
        <taxon>Lachnellula</taxon>
    </lineage>
</organism>
<feature type="region of interest" description="Disordered" evidence="2">
    <location>
        <begin position="481"/>
        <end position="560"/>
    </location>
</feature>
<proteinExistence type="predicted"/>
<accession>A0A8H8RMZ1</accession>
<feature type="region of interest" description="Disordered" evidence="2">
    <location>
        <begin position="427"/>
        <end position="454"/>
    </location>
</feature>
<feature type="compositionally biased region" description="Basic and acidic residues" evidence="2">
    <location>
        <begin position="335"/>
        <end position="348"/>
    </location>
</feature>
<feature type="compositionally biased region" description="Basic and acidic residues" evidence="2">
    <location>
        <begin position="7"/>
        <end position="19"/>
    </location>
</feature>
<gene>
    <name evidence="4" type="primary">IMH1</name>
    <name evidence="4" type="ORF">LSUB1_G004630</name>
</gene>
<reference evidence="4 5" key="1">
    <citation type="submission" date="2018-05" db="EMBL/GenBank/DDBJ databases">
        <title>Genome sequencing and assembly of the regulated plant pathogen Lachnellula willkommii and related sister species for the development of diagnostic species identification markers.</title>
        <authorList>
            <person name="Giroux E."/>
            <person name="Bilodeau G."/>
        </authorList>
    </citation>
    <scope>NUCLEOTIDE SEQUENCE [LARGE SCALE GENOMIC DNA]</scope>
    <source>
        <strain evidence="4 5">CBS 197.66</strain>
    </source>
</reference>
<dbReference type="Pfam" id="PF01465">
    <property type="entry name" value="GRIP"/>
    <property type="match status" value="1"/>
</dbReference>
<feature type="compositionally biased region" description="Basic and acidic residues" evidence="2">
    <location>
        <begin position="202"/>
        <end position="216"/>
    </location>
</feature>
<feature type="region of interest" description="Disordered" evidence="2">
    <location>
        <begin position="1050"/>
        <end position="1072"/>
    </location>
</feature>
<dbReference type="AlphaFoldDB" id="A0A8H8RMZ1"/>